<accession>A0A5M6IQD7</accession>
<proteinExistence type="predicted"/>
<dbReference type="AlphaFoldDB" id="A0A5M6IQD7"/>
<gene>
    <name evidence="1" type="ORF">F1189_23330</name>
</gene>
<dbReference type="OrthoDB" id="2629886at2"/>
<evidence type="ECO:0000313" key="1">
    <source>
        <dbReference type="EMBL" id="KAA5609695.1"/>
    </source>
</evidence>
<comment type="caution">
    <text evidence="1">The sequence shown here is derived from an EMBL/GenBank/DDBJ whole genome shotgun (WGS) entry which is preliminary data.</text>
</comment>
<dbReference type="EMBL" id="VWPK01000046">
    <property type="protein sequence ID" value="KAA5609695.1"/>
    <property type="molecule type" value="Genomic_DNA"/>
</dbReference>
<keyword evidence="2" id="KW-1185">Reference proteome</keyword>
<name>A0A5M6IQD7_9PROT</name>
<sequence length="64" mass="7209">MKITELRVSVAKTVNLGNYNSIRLEAGATVAIEDGDDLDAVRAEMMTEINTSLHQQWDKFRRGE</sequence>
<organism evidence="1 2">
    <name type="scientific">Rhodovastum atsumiense</name>
    <dbReference type="NCBI Taxonomy" id="504468"/>
    <lineage>
        <taxon>Bacteria</taxon>
        <taxon>Pseudomonadati</taxon>
        <taxon>Pseudomonadota</taxon>
        <taxon>Alphaproteobacteria</taxon>
        <taxon>Acetobacterales</taxon>
        <taxon>Acetobacteraceae</taxon>
        <taxon>Rhodovastum</taxon>
    </lineage>
</organism>
<evidence type="ECO:0000313" key="2">
    <source>
        <dbReference type="Proteomes" id="UP000325255"/>
    </source>
</evidence>
<dbReference type="RefSeq" id="WP_150043349.1">
    <property type="nucleotide sequence ID" value="NZ_OW485608.1"/>
</dbReference>
<reference evidence="1 2" key="1">
    <citation type="submission" date="2019-09" db="EMBL/GenBank/DDBJ databases">
        <title>Genome sequence of Rhodovastum atsumiense, a diverse member of the Acetobacteraceae family of non-sulfur purple photosynthetic bacteria.</title>
        <authorList>
            <person name="Meyer T."/>
            <person name="Kyndt J."/>
        </authorList>
    </citation>
    <scope>NUCLEOTIDE SEQUENCE [LARGE SCALE GENOMIC DNA]</scope>
    <source>
        <strain evidence="1 2">DSM 21279</strain>
    </source>
</reference>
<dbReference type="Proteomes" id="UP000325255">
    <property type="component" value="Unassembled WGS sequence"/>
</dbReference>
<protein>
    <submittedName>
        <fullName evidence="1">Uncharacterized protein</fullName>
    </submittedName>
</protein>